<evidence type="ECO:0000259" key="1">
    <source>
        <dbReference type="Pfam" id="PF22936"/>
    </source>
</evidence>
<feature type="domain" description="Retrovirus-related Pol polyprotein from transposon TNT 1-94-like beta-barrel" evidence="1">
    <location>
        <begin position="60"/>
        <end position="108"/>
    </location>
</feature>
<evidence type="ECO:0000313" key="2">
    <source>
        <dbReference type="EMBL" id="GJT59200.1"/>
    </source>
</evidence>
<evidence type="ECO:0000313" key="3">
    <source>
        <dbReference type="Proteomes" id="UP001151760"/>
    </source>
</evidence>
<dbReference type="Pfam" id="PF22936">
    <property type="entry name" value="Pol_BBD"/>
    <property type="match status" value="1"/>
</dbReference>
<name>A0ABQ5F7A5_9ASTR</name>
<proteinExistence type="predicted"/>
<reference evidence="2" key="2">
    <citation type="submission" date="2022-01" db="EMBL/GenBank/DDBJ databases">
        <authorList>
            <person name="Yamashiro T."/>
            <person name="Shiraishi A."/>
            <person name="Satake H."/>
            <person name="Nakayama K."/>
        </authorList>
    </citation>
    <scope>NUCLEOTIDE SEQUENCE</scope>
</reference>
<keyword evidence="3" id="KW-1185">Reference proteome</keyword>
<dbReference type="InterPro" id="IPR054722">
    <property type="entry name" value="PolX-like_BBD"/>
</dbReference>
<dbReference type="EMBL" id="BQNB010017087">
    <property type="protein sequence ID" value="GJT59200.1"/>
    <property type="molecule type" value="Genomic_DNA"/>
</dbReference>
<sequence>EKGHMQVRCPHFHEDLKSLRDSKGKMKVEYGYMNVVDNGGDEFLRTETPMDGILIEEKPNKHMMKIEGVGSVRFKLHDESVKTALNVKYVPGAARNILSHGVLTSRGYRYVGRKDTCKVYKRDQLVIRGLKMPKNICYLEGEALQGRLVMEVIRCVILCRGIWLQISHGEAAMLATFRTKRGFYDAGLTIAKSGCWSMLKGGLTVNESGEPYSIFRAKMRQLIYGAIAFRYNPSHKESGSFIGVKALRSVLARNDTPLKQLNSVIRAVAGEASHNATHKFQIPYAACHELRSPGCLGDVTEGSENIFKGSFIVGTIPSHEINFLIQTTFMAAFEVAMYSDSVADIAMVLCLELFQSTAPPFKTKTYPV</sequence>
<organism evidence="2 3">
    <name type="scientific">Tanacetum coccineum</name>
    <dbReference type="NCBI Taxonomy" id="301880"/>
    <lineage>
        <taxon>Eukaryota</taxon>
        <taxon>Viridiplantae</taxon>
        <taxon>Streptophyta</taxon>
        <taxon>Embryophyta</taxon>
        <taxon>Tracheophyta</taxon>
        <taxon>Spermatophyta</taxon>
        <taxon>Magnoliopsida</taxon>
        <taxon>eudicotyledons</taxon>
        <taxon>Gunneridae</taxon>
        <taxon>Pentapetalae</taxon>
        <taxon>asterids</taxon>
        <taxon>campanulids</taxon>
        <taxon>Asterales</taxon>
        <taxon>Asteraceae</taxon>
        <taxon>Asteroideae</taxon>
        <taxon>Anthemideae</taxon>
        <taxon>Anthemidinae</taxon>
        <taxon>Tanacetum</taxon>
    </lineage>
</organism>
<feature type="non-terminal residue" evidence="2">
    <location>
        <position position="1"/>
    </location>
</feature>
<accession>A0ABQ5F7A5</accession>
<reference evidence="2" key="1">
    <citation type="journal article" date="2022" name="Int. J. Mol. Sci.">
        <title>Draft Genome of Tanacetum Coccineum: Genomic Comparison of Closely Related Tanacetum-Family Plants.</title>
        <authorList>
            <person name="Yamashiro T."/>
            <person name="Shiraishi A."/>
            <person name="Nakayama K."/>
            <person name="Satake H."/>
        </authorList>
    </citation>
    <scope>NUCLEOTIDE SEQUENCE</scope>
</reference>
<gene>
    <name evidence="2" type="ORF">Tco_1002733</name>
</gene>
<dbReference type="Proteomes" id="UP001151760">
    <property type="component" value="Unassembled WGS sequence"/>
</dbReference>
<comment type="caution">
    <text evidence="2">The sequence shown here is derived from an EMBL/GenBank/DDBJ whole genome shotgun (WGS) entry which is preliminary data.</text>
</comment>
<protein>
    <recommendedName>
        <fullName evidence="1">Retrovirus-related Pol polyprotein from transposon TNT 1-94-like beta-barrel domain-containing protein</fullName>
    </recommendedName>
</protein>